<keyword evidence="7" id="KW-1185">Reference proteome</keyword>
<dbReference type="InterPro" id="IPR015421">
    <property type="entry name" value="PyrdxlP-dep_Trfase_major"/>
</dbReference>
<evidence type="ECO:0000313" key="6">
    <source>
        <dbReference type="EMBL" id="SMD13544.1"/>
    </source>
</evidence>
<evidence type="ECO:0000256" key="4">
    <source>
        <dbReference type="PIRSR" id="PIRSR000390-2"/>
    </source>
</evidence>
<dbReference type="EMBL" id="FWXI01000031">
    <property type="protein sequence ID" value="SMD13544.1"/>
    <property type="molecule type" value="Genomic_DNA"/>
</dbReference>
<dbReference type="PANTHER" id="PTHR30244:SF9">
    <property type="entry name" value="PROTEIN RV3402C"/>
    <property type="match status" value="1"/>
</dbReference>
<dbReference type="InterPro" id="IPR015424">
    <property type="entry name" value="PyrdxlP-dep_Trfase"/>
</dbReference>
<dbReference type="STRING" id="112901.SAMN04488500_13128"/>
<dbReference type="PIRSF" id="PIRSF000390">
    <property type="entry name" value="PLP_StrS"/>
    <property type="match status" value="1"/>
</dbReference>
<comment type="similarity">
    <text evidence="2 5">Belongs to the DegT/DnrJ/EryC1 family.</text>
</comment>
<dbReference type="GO" id="GO:0030170">
    <property type="term" value="F:pyridoxal phosphate binding"/>
    <property type="evidence" value="ECO:0007669"/>
    <property type="project" value="TreeGrafter"/>
</dbReference>
<keyword evidence="1 4" id="KW-0663">Pyridoxal phosphate</keyword>
<name>A0A1W2EV02_9FIRM</name>
<proteinExistence type="inferred from homology"/>
<organism evidence="6 7">
    <name type="scientific">Sporomusa malonica</name>
    <dbReference type="NCBI Taxonomy" id="112901"/>
    <lineage>
        <taxon>Bacteria</taxon>
        <taxon>Bacillati</taxon>
        <taxon>Bacillota</taxon>
        <taxon>Negativicutes</taxon>
        <taxon>Selenomonadales</taxon>
        <taxon>Sporomusaceae</taxon>
        <taxon>Sporomusa</taxon>
    </lineage>
</organism>
<accession>A0A1W2EV02</accession>
<gene>
    <name evidence="6" type="ORF">SAMN04488500_13128</name>
</gene>
<dbReference type="GO" id="GO:0008483">
    <property type="term" value="F:transaminase activity"/>
    <property type="evidence" value="ECO:0007669"/>
    <property type="project" value="TreeGrafter"/>
</dbReference>
<evidence type="ECO:0000256" key="3">
    <source>
        <dbReference type="PIRSR" id="PIRSR000390-1"/>
    </source>
</evidence>
<evidence type="ECO:0000256" key="5">
    <source>
        <dbReference type="RuleBase" id="RU004508"/>
    </source>
</evidence>
<sequence>MNIYLKVSNATVFCNGHLALEIAIKALGLTGEVITTPFTFASTTHALINCGLTPVFCDIDIDTCTMSISKIENLITKNTSALLPVHVFGYPCNVYAIEKIAKKHGLSVIYDAAHVFGVEVDGKGIGTFGDVSMFSMHATKVFHSIEGGILTYENEVFKKEFNLLRNFGITGPEMVAITGTNAKMNEFQAAMGLVNLHYVDEEISKRQKIAYMYRKCLKTIHGIKFLEDMPNIRHNYAYFPIIIQENDYGLTRDSLYEKLQSYNVFTRKYFYPLTVDFDCYKSKFQCNIPNSRYIADRVLTLPMYGELELDSVEKICQIIQDIYLNIVS</sequence>
<evidence type="ECO:0000256" key="2">
    <source>
        <dbReference type="ARBA" id="ARBA00037999"/>
    </source>
</evidence>
<feature type="modified residue" description="N6-(pyridoxal phosphate)lysine" evidence="4">
    <location>
        <position position="140"/>
    </location>
</feature>
<dbReference type="PANTHER" id="PTHR30244">
    <property type="entry name" value="TRANSAMINASE"/>
    <property type="match status" value="1"/>
</dbReference>
<dbReference type="Pfam" id="PF01041">
    <property type="entry name" value="DegT_DnrJ_EryC1"/>
    <property type="match status" value="1"/>
</dbReference>
<dbReference type="SUPFAM" id="SSF53383">
    <property type="entry name" value="PLP-dependent transferases"/>
    <property type="match status" value="1"/>
</dbReference>
<evidence type="ECO:0000256" key="1">
    <source>
        <dbReference type="ARBA" id="ARBA00022898"/>
    </source>
</evidence>
<evidence type="ECO:0000313" key="7">
    <source>
        <dbReference type="Proteomes" id="UP000192738"/>
    </source>
</evidence>
<dbReference type="Gene3D" id="3.40.640.10">
    <property type="entry name" value="Type I PLP-dependent aspartate aminotransferase-like (Major domain)"/>
    <property type="match status" value="1"/>
</dbReference>
<feature type="active site" description="Proton acceptor" evidence="3">
    <location>
        <position position="140"/>
    </location>
</feature>
<reference evidence="6 7" key="1">
    <citation type="submission" date="2017-04" db="EMBL/GenBank/DDBJ databases">
        <authorList>
            <person name="Afonso C.L."/>
            <person name="Miller P.J."/>
            <person name="Scott M.A."/>
            <person name="Spackman E."/>
            <person name="Goraichik I."/>
            <person name="Dimitrov K.M."/>
            <person name="Suarez D.L."/>
            <person name="Swayne D.E."/>
        </authorList>
    </citation>
    <scope>NUCLEOTIDE SEQUENCE [LARGE SCALE GENOMIC DNA]</scope>
    <source>
        <strain evidence="6 7">DSM 5090</strain>
    </source>
</reference>
<protein>
    <submittedName>
        <fullName evidence="6">dTDP-4-amino-4,6-dideoxygalactose transaminase</fullName>
    </submittedName>
</protein>
<dbReference type="GO" id="GO:0000271">
    <property type="term" value="P:polysaccharide biosynthetic process"/>
    <property type="evidence" value="ECO:0007669"/>
    <property type="project" value="TreeGrafter"/>
</dbReference>
<dbReference type="AlphaFoldDB" id="A0A1W2EV02"/>
<dbReference type="Proteomes" id="UP000192738">
    <property type="component" value="Unassembled WGS sequence"/>
</dbReference>
<dbReference type="CDD" id="cd00616">
    <property type="entry name" value="AHBA_syn"/>
    <property type="match status" value="1"/>
</dbReference>
<dbReference type="InterPro" id="IPR000653">
    <property type="entry name" value="DegT/StrS_aminotransferase"/>
</dbReference>